<sequence>MSEEPVIISREGSLGRLHLNRPKAINSLTLEMVRLIDKGLTEFEGDDSIASVLITGEGERGLCAGGDIIALYESGKAKTPDAERFWAEEYVLNARIAAYPKPYVAFMDGITMGGGVGVSAHGSHRIVTDRTRLAMPETGIGFFPDVGGTWILGRAAGEVGTYIGLTGASFGAADAIYAGFADYYMPAGKLGDLAAALAGLPADAGGSEVDAAIKGLAEGAPGATIAENRAAIDAAFAADTVEEIIAALEAQGTEFAQKTLKTLGQKSPTSLKITLGLLRAARGSKDLKECLDREFAATGLILEGPDFYEGVRAAVIDKDRNPTWVPATLAEAKAPDLGALAAAHDTLFNS</sequence>
<dbReference type="PANTHER" id="PTHR43176">
    <property type="entry name" value="3-HYDROXYISOBUTYRYL-COA HYDROLASE-RELATED"/>
    <property type="match status" value="1"/>
</dbReference>
<dbReference type="Pfam" id="PF16113">
    <property type="entry name" value="ECH_2"/>
    <property type="match status" value="1"/>
</dbReference>
<keyword evidence="3" id="KW-0378">Hydrolase</keyword>
<dbReference type="Proteomes" id="UP000585681">
    <property type="component" value="Unassembled WGS sequence"/>
</dbReference>
<comment type="caution">
    <text evidence="5">The sequence shown here is derived from an EMBL/GenBank/DDBJ whole genome shotgun (WGS) entry which is preliminary data.</text>
</comment>
<dbReference type="InterPro" id="IPR029045">
    <property type="entry name" value="ClpP/crotonase-like_dom_sf"/>
</dbReference>
<organism evidence="5 6">
    <name type="scientific">Actibacterium naphthalenivorans</name>
    <dbReference type="NCBI Taxonomy" id="1614693"/>
    <lineage>
        <taxon>Bacteria</taxon>
        <taxon>Pseudomonadati</taxon>
        <taxon>Pseudomonadota</taxon>
        <taxon>Alphaproteobacteria</taxon>
        <taxon>Rhodobacterales</taxon>
        <taxon>Roseobacteraceae</taxon>
        <taxon>Actibacterium</taxon>
    </lineage>
</organism>
<dbReference type="EMBL" id="JACIEQ010000001">
    <property type="protein sequence ID" value="MBB4021688.1"/>
    <property type="molecule type" value="Genomic_DNA"/>
</dbReference>
<gene>
    <name evidence="5" type="ORF">GGR17_001479</name>
</gene>
<dbReference type="GO" id="GO:0006574">
    <property type="term" value="P:L-valine catabolic process"/>
    <property type="evidence" value="ECO:0007669"/>
    <property type="project" value="TreeGrafter"/>
</dbReference>
<proteinExistence type="predicted"/>
<dbReference type="GO" id="GO:0003860">
    <property type="term" value="F:3-hydroxyisobutyryl-CoA hydrolase activity"/>
    <property type="evidence" value="ECO:0007669"/>
    <property type="project" value="UniProtKB-EC"/>
</dbReference>
<evidence type="ECO:0000256" key="3">
    <source>
        <dbReference type="ARBA" id="ARBA00022801"/>
    </source>
</evidence>
<name>A0A840CDS0_9RHOB</name>
<dbReference type="GO" id="GO:0016829">
    <property type="term" value="F:lyase activity"/>
    <property type="evidence" value="ECO:0007669"/>
    <property type="project" value="UniProtKB-KW"/>
</dbReference>
<evidence type="ECO:0000313" key="6">
    <source>
        <dbReference type="Proteomes" id="UP000585681"/>
    </source>
</evidence>
<evidence type="ECO:0000256" key="1">
    <source>
        <dbReference type="ARBA" id="ARBA00001709"/>
    </source>
</evidence>
<keyword evidence="5" id="KW-0456">Lyase</keyword>
<protein>
    <recommendedName>
        <fullName evidence="2">3-hydroxyisobutyryl-CoA hydrolase</fullName>
        <ecNumber evidence="2">3.1.2.4</ecNumber>
    </recommendedName>
</protein>
<reference evidence="5" key="1">
    <citation type="submission" date="2020-08" db="EMBL/GenBank/DDBJ databases">
        <title>Genomic Encyclopedia of Type Strains, Phase IV (KMG-IV): sequencing the most valuable type-strain genomes for metagenomic binning, comparative biology and taxonomic classification.</title>
        <authorList>
            <person name="Goeker M."/>
        </authorList>
    </citation>
    <scope>NUCLEOTIDE SEQUENCE [LARGE SCALE GENOMIC DNA]</scope>
    <source>
        <strain evidence="5">DSM 105040</strain>
    </source>
</reference>
<evidence type="ECO:0000256" key="2">
    <source>
        <dbReference type="ARBA" id="ARBA00011915"/>
    </source>
</evidence>
<evidence type="ECO:0000313" key="5">
    <source>
        <dbReference type="EMBL" id="MBB4021688.1"/>
    </source>
</evidence>
<dbReference type="InterPro" id="IPR045004">
    <property type="entry name" value="ECH_dom"/>
</dbReference>
<dbReference type="NCBIfam" id="NF004127">
    <property type="entry name" value="PRK05617.1"/>
    <property type="match status" value="1"/>
</dbReference>
<dbReference type="InterPro" id="IPR032259">
    <property type="entry name" value="HIBYL-CoA-H"/>
</dbReference>
<keyword evidence="6" id="KW-1185">Reference proteome</keyword>
<dbReference type="SUPFAM" id="SSF52096">
    <property type="entry name" value="ClpP/crotonase"/>
    <property type="match status" value="1"/>
</dbReference>
<dbReference type="GO" id="GO:0005829">
    <property type="term" value="C:cytosol"/>
    <property type="evidence" value="ECO:0007669"/>
    <property type="project" value="TreeGrafter"/>
</dbReference>
<dbReference type="PANTHER" id="PTHR43176:SF3">
    <property type="entry name" value="3-HYDROXYISOBUTYRYL-COA HYDROLASE, MITOCHONDRIAL"/>
    <property type="match status" value="1"/>
</dbReference>
<dbReference type="EC" id="3.1.2.4" evidence="2"/>
<comment type="catalytic activity">
    <reaction evidence="1">
        <text>3-hydroxy-2-methylpropanoyl-CoA + H2O = 3-hydroxy-2-methylpropanoate + CoA + H(+)</text>
        <dbReference type="Rhea" id="RHEA:20888"/>
        <dbReference type="ChEBI" id="CHEBI:11805"/>
        <dbReference type="ChEBI" id="CHEBI:15377"/>
        <dbReference type="ChEBI" id="CHEBI:15378"/>
        <dbReference type="ChEBI" id="CHEBI:57287"/>
        <dbReference type="ChEBI" id="CHEBI:57340"/>
        <dbReference type="EC" id="3.1.2.4"/>
    </reaction>
</comment>
<evidence type="ECO:0000259" key="4">
    <source>
        <dbReference type="Pfam" id="PF16113"/>
    </source>
</evidence>
<dbReference type="CDD" id="cd06558">
    <property type="entry name" value="crotonase-like"/>
    <property type="match status" value="1"/>
</dbReference>
<feature type="domain" description="Enoyl-CoA hydratase/isomerase" evidence="4">
    <location>
        <begin position="15"/>
        <end position="334"/>
    </location>
</feature>
<dbReference type="Gene3D" id="3.90.226.10">
    <property type="entry name" value="2-enoyl-CoA Hydratase, Chain A, domain 1"/>
    <property type="match status" value="1"/>
</dbReference>
<dbReference type="AlphaFoldDB" id="A0A840CDS0"/>
<dbReference type="RefSeq" id="WP_054540222.1">
    <property type="nucleotide sequence ID" value="NZ_JACIEQ010000001.1"/>
</dbReference>
<accession>A0A840CDS0</accession>